<organism evidence="1 2">
    <name type="scientific">Albugo candida</name>
    <dbReference type="NCBI Taxonomy" id="65357"/>
    <lineage>
        <taxon>Eukaryota</taxon>
        <taxon>Sar</taxon>
        <taxon>Stramenopiles</taxon>
        <taxon>Oomycota</taxon>
        <taxon>Peronosporomycetes</taxon>
        <taxon>Albuginales</taxon>
        <taxon>Albuginaceae</taxon>
        <taxon>Albugo</taxon>
    </lineage>
</organism>
<dbReference type="InParanoid" id="A0A024G1D1"/>
<protein>
    <submittedName>
        <fullName evidence="1">Uncharacterized protein</fullName>
    </submittedName>
</protein>
<dbReference type="EMBL" id="CAIX01000008">
    <property type="protein sequence ID" value="CCI40351.1"/>
    <property type="molecule type" value="Genomic_DNA"/>
</dbReference>
<keyword evidence="2" id="KW-1185">Reference proteome</keyword>
<reference evidence="1 2" key="1">
    <citation type="submission" date="2012-05" db="EMBL/GenBank/DDBJ databases">
        <title>Recombination and specialization in a pathogen metapopulation.</title>
        <authorList>
            <person name="Gardiner A."/>
            <person name="Kemen E."/>
            <person name="Schultz-Larsen T."/>
            <person name="MacLean D."/>
            <person name="Van Oosterhout C."/>
            <person name="Jones J.D.G."/>
        </authorList>
    </citation>
    <scope>NUCLEOTIDE SEQUENCE [LARGE SCALE GENOMIC DNA]</scope>
    <source>
        <strain evidence="1 2">Ac Nc2</strain>
    </source>
</reference>
<dbReference type="Proteomes" id="UP000053237">
    <property type="component" value="Unassembled WGS sequence"/>
</dbReference>
<gene>
    <name evidence="1" type="ORF">BN9_011350</name>
</gene>
<comment type="caution">
    <text evidence="1">The sequence shown here is derived from an EMBL/GenBank/DDBJ whole genome shotgun (WGS) entry which is preliminary data.</text>
</comment>
<evidence type="ECO:0000313" key="1">
    <source>
        <dbReference type="EMBL" id="CCI40351.1"/>
    </source>
</evidence>
<evidence type="ECO:0000313" key="2">
    <source>
        <dbReference type="Proteomes" id="UP000053237"/>
    </source>
</evidence>
<accession>A0A024G1D1</accession>
<dbReference type="AlphaFoldDB" id="A0A024G1D1"/>
<name>A0A024G1D1_9STRA</name>
<proteinExistence type="predicted"/>
<sequence>MACIKLSRKHTVSSDFLHLKDAAHRSYCWASALDSYIGFISPGCETDHAGSTKLLDLFLTARAYTYIAQLDSLEIRSLSVQVPSFLIYGSSNHQRICAACIHPWHIMANESASSH</sequence>